<feature type="compositionally biased region" description="Polar residues" evidence="8">
    <location>
        <begin position="1"/>
        <end position="11"/>
    </location>
</feature>
<dbReference type="PANTHER" id="PTHR31140:SF58">
    <property type="entry name" value="DNA-BINDING PROTEIN RAV1"/>
    <property type="match status" value="1"/>
</dbReference>
<comment type="subcellular location">
    <subcellularLocation>
        <location evidence="1">Nucleus</location>
    </subcellularLocation>
</comment>
<evidence type="ECO:0000256" key="4">
    <source>
        <dbReference type="ARBA" id="ARBA00023015"/>
    </source>
</evidence>
<protein>
    <submittedName>
        <fullName evidence="11">Uncharacterized protein</fullName>
    </submittedName>
</protein>
<dbReference type="GO" id="GO:0005634">
    <property type="term" value="C:nucleus"/>
    <property type="evidence" value="ECO:0007669"/>
    <property type="project" value="UniProtKB-SubCell"/>
</dbReference>
<sequence>MCNNSSATTVVTGEASDSNSSNCLSRSKRPRHDTGASVSTFKGVVEQLNGRWGAQIYANHHRVWLGTFKTEKEAAMAYDTAAIKLRSGDSHRNFPWTSITSQEPNFQSQFSTESILEMIKDGTYPSKFSDYLRVQIEMGKLELGFDFVPLYNSGGYLCKQLFQKELTPSDVGKLNRLVIPKKNALKYFPCILDGAEDIEAAKEVDNTLVFYDRSMRLWKFRYCYWKSSQSFVFTRGWSKFVKEKKLKSKDVIIFSLCESKDRTKEVSPFGVIDVSYYDRVESSSGLVEDSNNDVGALRLNLGDKMVDGESENGPEGRAQKLCRGGNIDHGKLEGGYEVGAKKHCRREDIQHAEDDKEPQEEDIFTGNESRVAQKEGIRLFGVQIS</sequence>
<dbReference type="PANTHER" id="PTHR31140">
    <property type="entry name" value="B3 DOMAIN-CONTAINING TRANSCRIPTION FACTOR ABI3"/>
    <property type="match status" value="1"/>
</dbReference>
<evidence type="ECO:0000256" key="6">
    <source>
        <dbReference type="ARBA" id="ARBA00023163"/>
    </source>
</evidence>
<evidence type="ECO:0000256" key="2">
    <source>
        <dbReference type="ARBA" id="ARBA00009089"/>
    </source>
</evidence>
<feature type="region of interest" description="Disordered" evidence="8">
    <location>
        <begin position="1"/>
        <end position="38"/>
    </location>
</feature>
<dbReference type="CDD" id="cd00018">
    <property type="entry name" value="AP2"/>
    <property type="match status" value="1"/>
</dbReference>
<dbReference type="GO" id="GO:0003700">
    <property type="term" value="F:DNA-binding transcription factor activity"/>
    <property type="evidence" value="ECO:0007669"/>
    <property type="project" value="InterPro"/>
</dbReference>
<dbReference type="InterPro" id="IPR015300">
    <property type="entry name" value="DNA-bd_pseudobarrel_sf"/>
</dbReference>
<evidence type="ECO:0000256" key="3">
    <source>
        <dbReference type="ARBA" id="ARBA00022745"/>
    </source>
</evidence>
<dbReference type="SUPFAM" id="SSF54171">
    <property type="entry name" value="DNA-binding domain"/>
    <property type="match status" value="1"/>
</dbReference>
<dbReference type="Pfam" id="PF02362">
    <property type="entry name" value="B3"/>
    <property type="match status" value="1"/>
</dbReference>
<keyword evidence="4" id="KW-0805">Transcription regulation</keyword>
<dbReference type="InterPro" id="IPR036955">
    <property type="entry name" value="AP2/ERF_dom_sf"/>
</dbReference>
<organism evidence="11 12">
    <name type="scientific">Escallonia rubra</name>
    <dbReference type="NCBI Taxonomy" id="112253"/>
    <lineage>
        <taxon>Eukaryota</taxon>
        <taxon>Viridiplantae</taxon>
        <taxon>Streptophyta</taxon>
        <taxon>Embryophyta</taxon>
        <taxon>Tracheophyta</taxon>
        <taxon>Spermatophyta</taxon>
        <taxon>Magnoliopsida</taxon>
        <taxon>eudicotyledons</taxon>
        <taxon>Gunneridae</taxon>
        <taxon>Pentapetalae</taxon>
        <taxon>asterids</taxon>
        <taxon>campanulids</taxon>
        <taxon>Escalloniales</taxon>
        <taxon>Escalloniaceae</taxon>
        <taxon>Escallonia</taxon>
    </lineage>
</organism>
<dbReference type="InterPro" id="IPR003340">
    <property type="entry name" value="B3_DNA-bd"/>
</dbReference>
<dbReference type="SMART" id="SM01019">
    <property type="entry name" value="B3"/>
    <property type="match status" value="1"/>
</dbReference>
<dbReference type="InterPro" id="IPR001471">
    <property type="entry name" value="AP2/ERF_dom"/>
</dbReference>
<dbReference type="InterPro" id="IPR016177">
    <property type="entry name" value="DNA-bd_dom_sf"/>
</dbReference>
<dbReference type="SUPFAM" id="SSF101936">
    <property type="entry name" value="DNA-binding pseudobarrel domain"/>
    <property type="match status" value="1"/>
</dbReference>
<dbReference type="SMART" id="SM00380">
    <property type="entry name" value="AP2"/>
    <property type="match status" value="1"/>
</dbReference>
<dbReference type="CDD" id="cd10017">
    <property type="entry name" value="B3_DNA"/>
    <property type="match status" value="1"/>
</dbReference>
<evidence type="ECO:0000313" key="12">
    <source>
        <dbReference type="Proteomes" id="UP001187471"/>
    </source>
</evidence>
<keyword evidence="3" id="KW-0936">Ethylene signaling pathway</keyword>
<dbReference type="PROSITE" id="PS51032">
    <property type="entry name" value="AP2_ERF"/>
    <property type="match status" value="1"/>
</dbReference>
<comment type="similarity">
    <text evidence="2">Belongs to the AP2/ERF transcription factor family. RAV subfamily.</text>
</comment>
<evidence type="ECO:0000256" key="5">
    <source>
        <dbReference type="ARBA" id="ARBA00023125"/>
    </source>
</evidence>
<feature type="domain" description="AP2/ERF" evidence="10">
    <location>
        <begin position="40"/>
        <end position="95"/>
    </location>
</feature>
<dbReference type="GO" id="GO:0009873">
    <property type="term" value="P:ethylene-activated signaling pathway"/>
    <property type="evidence" value="ECO:0007669"/>
    <property type="project" value="UniProtKB-KW"/>
</dbReference>
<reference evidence="11" key="1">
    <citation type="submission" date="2022-12" db="EMBL/GenBank/DDBJ databases">
        <title>Draft genome assemblies for two species of Escallonia (Escalloniales).</title>
        <authorList>
            <person name="Chanderbali A."/>
            <person name="Dervinis C."/>
            <person name="Anghel I."/>
            <person name="Soltis D."/>
            <person name="Soltis P."/>
            <person name="Zapata F."/>
        </authorList>
    </citation>
    <scope>NUCLEOTIDE SEQUENCE</scope>
    <source>
        <strain evidence="11">UCBG92.1500</strain>
        <tissue evidence="11">Leaf</tissue>
    </source>
</reference>
<dbReference type="GO" id="GO:0003677">
    <property type="term" value="F:DNA binding"/>
    <property type="evidence" value="ECO:0007669"/>
    <property type="project" value="UniProtKB-KW"/>
</dbReference>
<name>A0AA88RHP9_9ASTE</name>
<keyword evidence="5" id="KW-0238">DNA-binding</keyword>
<dbReference type="Gene3D" id="2.40.330.10">
    <property type="entry name" value="DNA-binding pseudobarrel domain"/>
    <property type="match status" value="1"/>
</dbReference>
<evidence type="ECO:0000313" key="11">
    <source>
        <dbReference type="EMBL" id="KAK2985779.1"/>
    </source>
</evidence>
<dbReference type="Gene3D" id="3.30.730.10">
    <property type="entry name" value="AP2/ERF domain"/>
    <property type="match status" value="1"/>
</dbReference>
<evidence type="ECO:0000259" key="10">
    <source>
        <dbReference type="PROSITE" id="PS51032"/>
    </source>
</evidence>
<proteinExistence type="inferred from homology"/>
<evidence type="ECO:0000256" key="8">
    <source>
        <dbReference type="SAM" id="MobiDB-lite"/>
    </source>
</evidence>
<comment type="caution">
    <text evidence="11">The sequence shown here is derived from an EMBL/GenBank/DDBJ whole genome shotgun (WGS) entry which is preliminary data.</text>
</comment>
<dbReference type="Proteomes" id="UP001187471">
    <property type="component" value="Unassembled WGS sequence"/>
</dbReference>
<dbReference type="InterPro" id="IPR044800">
    <property type="entry name" value="LEC2-like"/>
</dbReference>
<keyword evidence="6" id="KW-0804">Transcription</keyword>
<dbReference type="AlphaFoldDB" id="A0AA88RHP9"/>
<dbReference type="PROSITE" id="PS50863">
    <property type="entry name" value="B3"/>
    <property type="match status" value="1"/>
</dbReference>
<keyword evidence="12" id="KW-1185">Reference proteome</keyword>
<dbReference type="FunFam" id="3.30.730.10:FF:000008">
    <property type="entry name" value="AP2 domain-containing protein RAP2.8"/>
    <property type="match status" value="1"/>
</dbReference>
<feature type="compositionally biased region" description="Low complexity" evidence="8">
    <location>
        <begin position="16"/>
        <end position="25"/>
    </location>
</feature>
<evidence type="ECO:0000256" key="7">
    <source>
        <dbReference type="ARBA" id="ARBA00023242"/>
    </source>
</evidence>
<keyword evidence="7" id="KW-0539">Nucleus</keyword>
<dbReference type="EMBL" id="JAVXUO010001122">
    <property type="protein sequence ID" value="KAK2985779.1"/>
    <property type="molecule type" value="Genomic_DNA"/>
</dbReference>
<gene>
    <name evidence="11" type="ORF">RJ640_012597</name>
</gene>
<feature type="domain" description="TF-B3" evidence="9">
    <location>
        <begin position="162"/>
        <end position="272"/>
    </location>
</feature>
<evidence type="ECO:0000259" key="9">
    <source>
        <dbReference type="PROSITE" id="PS50863"/>
    </source>
</evidence>
<accession>A0AA88RHP9</accession>
<evidence type="ECO:0000256" key="1">
    <source>
        <dbReference type="ARBA" id="ARBA00004123"/>
    </source>
</evidence>